<dbReference type="KEGG" id="tng:GSTEN00022285G001"/>
<name>Q4S8L6_TETNG</name>
<organism evidence="3">
    <name type="scientific">Tetraodon nigroviridis</name>
    <name type="common">Spotted green pufferfish</name>
    <name type="synonym">Chelonodon nigroviridis</name>
    <dbReference type="NCBI Taxonomy" id="99883"/>
    <lineage>
        <taxon>Eukaryota</taxon>
        <taxon>Metazoa</taxon>
        <taxon>Chordata</taxon>
        <taxon>Craniata</taxon>
        <taxon>Vertebrata</taxon>
        <taxon>Euteleostomi</taxon>
        <taxon>Actinopterygii</taxon>
        <taxon>Neopterygii</taxon>
        <taxon>Teleostei</taxon>
        <taxon>Neoteleostei</taxon>
        <taxon>Acanthomorphata</taxon>
        <taxon>Eupercaria</taxon>
        <taxon>Tetraodontiformes</taxon>
        <taxon>Tetradontoidea</taxon>
        <taxon>Tetraodontidae</taxon>
        <taxon>Tetraodon</taxon>
    </lineage>
</organism>
<dbReference type="SMART" id="SM00222">
    <property type="entry name" value="Sec7"/>
    <property type="match status" value="1"/>
</dbReference>
<reference evidence="3" key="2">
    <citation type="submission" date="2004-02" db="EMBL/GenBank/DDBJ databases">
        <authorList>
            <consortium name="Genoscope"/>
            <consortium name="Whitehead Institute Centre for Genome Research"/>
        </authorList>
    </citation>
    <scope>NUCLEOTIDE SEQUENCE</scope>
</reference>
<feature type="compositionally biased region" description="Polar residues" evidence="1">
    <location>
        <begin position="505"/>
        <end position="514"/>
    </location>
</feature>
<dbReference type="Gene3D" id="1.10.1000.11">
    <property type="entry name" value="Arf Nucleotide-binding Site Opener,domain 2"/>
    <property type="match status" value="1"/>
</dbReference>
<dbReference type="OrthoDB" id="2157641at2759"/>
<sequence>MGKWAGLPDGGGGRSDRSAVLLLCWGEERRQEGTRGGESGRSSGKDASGEAQSDGSIRAGAKLDRRSRSSVLTLQHTVRGTKRTRLRSSLQIPFFKYQTSKGTHQQPSSPGLGQPLLHPVGRAATQRAVEEFGSPLLRIKLGHATEHNWHYNLQPRCQSWAGSPVQRQNTPGSKHTGGRIQAIARAHEDAGRAVEEATKVSSSFTEAKRSLLHNSLGEAVGACNYEDAQHSKQIVKMNIPLNEQHTPAPENTVSHQPKRSAPQSPEPNSQNQEEPSQKPPHQSGRPSASQTSPAIPSRVVRPAHPPSEHSSPLRDPRRFQTELRAPDTPTLHRHQFLPYTREPWSLSQDKRGDLRCAEIGSGAETARSLFIRQSDEEAPVSWTSRQQRGNLKEDGPKLSAESGFGNGADPTSDRRSGDGCRQLSPTSQHKRAEQRRRELLLLGPVVLDSPEEDEGCDDEGLKKMTNPPEQRTREGASSRSSSGVTGSLGDCVSPESSQSSHHSNETGAASSGIQMDSGCAAPTPSLHCQRIARAKWEFLFGTPAEDAACRGEKDSLEVSTAPPSGTSSESPTPTPPSSLPLLSANHEVQHVELELVTPPPAVVGTSPKTGIIRRTLKYSETDLDAVPLRCYRETDIDEVLLAEQEDADSAFGSNRSVQGTSGTGSSPLGGLAYGAAEVAEGIQEGSEDEEEEEEDEEEEEEEMVSWASVRLQGDNRKQQYAAEEEPELFGHLKKRATETFFDNHHPALKSPLLVSGPRCGAEDTFSCHFENIMESHRAKGTSYNSLDSEELLTSSTQTVLTFDLPTLTPTIHAPVGQTARQIVQLSFAPLAHDERPSLSDSVFTVTGDSDATRAPSSERLSSGSDEAPPRGRDRAELGQQLVQHLLFLFDKTSKNISKPKWLVNSPQRINVSPIRQWLIVQSCPVAGGKGPIRSARDSNVSVAGRSSALAPAVMHSGVQAGRRGGLRRASAGGAGRGSAKRSQSLPCCSGPAQKYAPLMQTRPRRNKTLSFSGVSKVFVQTPTPCFSREKARLASDPEVDQDLIDRLGLSSSDTLTNGSRHTDVAAAKRLAKRLFNLDGFRKSDVARHLSKNNDFSCMVAEEYLAFFDFTGHSLDQALRTFLRQFALMGETQERERVLSHFSKRYLCCNPRAMPSEDAVHTLTCALMLLNTDLHGQNVGKRMSCAQFIGNLEGLNDGQDFSKDLLKVRVFQIQTSLHNLLGWIPFDLCSLTCSCKFSCGKDPATAEKRTCTRHIPDSGRSERASGV</sequence>
<feature type="compositionally biased region" description="Basic and acidic residues" evidence="1">
    <location>
        <begin position="311"/>
        <end position="325"/>
    </location>
</feature>
<proteinExistence type="predicted"/>
<evidence type="ECO:0000313" key="3">
    <source>
        <dbReference type="EMBL" id="CAG03016.1"/>
    </source>
</evidence>
<protein>
    <submittedName>
        <fullName evidence="3">(spotted green pufferfish) hypothetical protein</fullName>
    </submittedName>
</protein>
<reference evidence="3" key="1">
    <citation type="journal article" date="2004" name="Nature">
        <title>Genome duplication in the teleost fish Tetraodon nigroviridis reveals the early vertebrate proto-karyotype.</title>
        <authorList>
            <person name="Jaillon O."/>
            <person name="Aury J.-M."/>
            <person name="Brunet F."/>
            <person name="Petit J.-L."/>
            <person name="Stange-Thomann N."/>
            <person name="Mauceli E."/>
            <person name="Bouneau L."/>
            <person name="Fischer C."/>
            <person name="Ozouf-Costaz C."/>
            <person name="Bernot A."/>
            <person name="Nicaud S."/>
            <person name="Jaffe D."/>
            <person name="Fisher S."/>
            <person name="Lutfalla G."/>
            <person name="Dossat C."/>
            <person name="Segurens B."/>
            <person name="Dasilva C."/>
            <person name="Salanoubat M."/>
            <person name="Levy M."/>
            <person name="Boudet N."/>
            <person name="Castellano S."/>
            <person name="Anthouard V."/>
            <person name="Jubin C."/>
            <person name="Castelli V."/>
            <person name="Katinka M."/>
            <person name="Vacherie B."/>
            <person name="Biemont C."/>
            <person name="Skalli Z."/>
            <person name="Cattolico L."/>
            <person name="Poulain J."/>
            <person name="De Berardinis V."/>
            <person name="Cruaud C."/>
            <person name="Duprat S."/>
            <person name="Brottier P."/>
            <person name="Coutanceau J.-P."/>
            <person name="Gouzy J."/>
            <person name="Parra G."/>
            <person name="Lardier G."/>
            <person name="Chapple C."/>
            <person name="McKernan K.J."/>
            <person name="McEwan P."/>
            <person name="Bosak S."/>
            <person name="Kellis M."/>
            <person name="Volff J.-N."/>
            <person name="Guigo R."/>
            <person name="Zody M.C."/>
            <person name="Mesirov J."/>
            <person name="Lindblad-Toh K."/>
            <person name="Birren B."/>
            <person name="Nusbaum C."/>
            <person name="Kahn D."/>
            <person name="Robinson-Rechavi M."/>
            <person name="Laudet V."/>
            <person name="Schachter V."/>
            <person name="Quetier F."/>
            <person name="Saurin W."/>
            <person name="Scarpelli C."/>
            <person name="Wincker P."/>
            <person name="Lander E.S."/>
            <person name="Weissenbach J."/>
            <person name="Roest Crollius H."/>
        </authorList>
    </citation>
    <scope>NUCLEOTIDE SEQUENCE [LARGE SCALE GENOMIC DNA]</scope>
</reference>
<dbReference type="GO" id="GO:0032012">
    <property type="term" value="P:regulation of ARF protein signal transduction"/>
    <property type="evidence" value="ECO:0007669"/>
    <property type="project" value="InterPro"/>
</dbReference>
<dbReference type="PROSITE" id="PS50190">
    <property type="entry name" value="SEC7"/>
    <property type="match status" value="1"/>
</dbReference>
<feature type="region of interest" description="Disordered" evidence="1">
    <location>
        <begin position="27"/>
        <end position="69"/>
    </location>
</feature>
<feature type="region of interest" description="Disordered" evidence="1">
    <location>
        <begin position="648"/>
        <end position="706"/>
    </location>
</feature>
<evidence type="ECO:0000256" key="1">
    <source>
        <dbReference type="SAM" id="MobiDB-lite"/>
    </source>
</evidence>
<feature type="compositionally biased region" description="Polar residues" evidence="1">
    <location>
        <begin position="243"/>
        <end position="274"/>
    </location>
</feature>
<dbReference type="PANTHER" id="PTHR10663:SF334">
    <property type="entry name" value="PH AND SEC7 DOMAIN-CONTAINING PROTEIN 1"/>
    <property type="match status" value="1"/>
</dbReference>
<dbReference type="PANTHER" id="PTHR10663">
    <property type="entry name" value="GUANYL-NUCLEOTIDE EXCHANGE FACTOR"/>
    <property type="match status" value="1"/>
</dbReference>
<dbReference type="Pfam" id="PF01369">
    <property type="entry name" value="Sec7"/>
    <property type="match status" value="1"/>
</dbReference>
<feature type="region of interest" description="Disordered" evidence="1">
    <location>
        <begin position="243"/>
        <end position="336"/>
    </location>
</feature>
<dbReference type="EMBL" id="CAAE01014705">
    <property type="protein sequence ID" value="CAG03016.1"/>
    <property type="molecule type" value="Genomic_DNA"/>
</dbReference>
<feature type="compositionally biased region" description="Polar residues" evidence="1">
    <location>
        <begin position="838"/>
        <end position="864"/>
    </location>
</feature>
<dbReference type="AlphaFoldDB" id="Q4S8L6"/>
<feature type="region of interest" description="Disordered" evidence="1">
    <location>
        <begin position="370"/>
        <end position="517"/>
    </location>
</feature>
<dbReference type="InterPro" id="IPR035999">
    <property type="entry name" value="Sec7_dom_sf"/>
</dbReference>
<accession>Q4S8L6</accession>
<dbReference type="InterPro" id="IPR000904">
    <property type="entry name" value="Sec7_dom"/>
</dbReference>
<dbReference type="GO" id="GO:0005085">
    <property type="term" value="F:guanyl-nucleotide exchange factor activity"/>
    <property type="evidence" value="ECO:0007669"/>
    <property type="project" value="InterPro"/>
</dbReference>
<evidence type="ECO:0000259" key="2">
    <source>
        <dbReference type="PROSITE" id="PS50190"/>
    </source>
</evidence>
<feature type="compositionally biased region" description="Acidic residues" evidence="1">
    <location>
        <begin position="685"/>
        <end position="703"/>
    </location>
</feature>
<dbReference type="InterPro" id="IPR023394">
    <property type="entry name" value="Sec7_C_sf"/>
</dbReference>
<comment type="caution">
    <text evidence="3">The sequence shown here is derived from an EMBL/GenBank/DDBJ whole genome shotgun (WGS) entry which is preliminary data.</text>
</comment>
<gene>
    <name evidence="3" type="ORF">GSTENG00022285001</name>
</gene>
<dbReference type="SUPFAM" id="SSF48425">
    <property type="entry name" value="Sec7 domain"/>
    <property type="match status" value="1"/>
</dbReference>
<dbReference type="CDD" id="cd00171">
    <property type="entry name" value="Sec7"/>
    <property type="match status" value="1"/>
</dbReference>
<feature type="compositionally biased region" description="Acidic residues" evidence="1">
    <location>
        <begin position="449"/>
        <end position="458"/>
    </location>
</feature>
<feature type="compositionally biased region" description="Low complexity" evidence="1">
    <location>
        <begin position="562"/>
        <end position="571"/>
    </location>
</feature>
<feature type="region of interest" description="Disordered" evidence="1">
    <location>
        <begin position="956"/>
        <end position="988"/>
    </location>
</feature>
<feature type="compositionally biased region" description="Polar residues" evidence="1">
    <location>
        <begin position="284"/>
        <end position="294"/>
    </location>
</feature>
<feature type="region of interest" description="Disordered" evidence="1">
    <location>
        <begin position="550"/>
        <end position="581"/>
    </location>
</feature>
<feature type="domain" description="SEC7" evidence="2">
    <location>
        <begin position="999"/>
        <end position="1215"/>
    </location>
</feature>
<feature type="compositionally biased region" description="Low complexity" evidence="1">
    <location>
        <begin position="659"/>
        <end position="670"/>
    </location>
</feature>
<feature type="compositionally biased region" description="Low complexity" evidence="1">
    <location>
        <begin position="477"/>
        <end position="501"/>
    </location>
</feature>
<feature type="region of interest" description="Disordered" evidence="1">
    <location>
        <begin position="838"/>
        <end position="872"/>
    </location>
</feature>